<protein>
    <recommendedName>
        <fullName evidence="4">Major capsid protein N-terminal domain-containing protein</fullName>
    </recommendedName>
</protein>
<dbReference type="Gene3D" id="2.70.9.10">
    <property type="entry name" value="Adenovirus Type 2 Hexon, domain 4"/>
    <property type="match status" value="1"/>
</dbReference>
<accession>A0A6C0JIB8</accession>
<name>A0A6C0JIB8_9ZZZZ</name>
<reference evidence="3" key="1">
    <citation type="journal article" date="2020" name="Nature">
        <title>Giant virus diversity and host interactions through global metagenomics.</title>
        <authorList>
            <person name="Schulz F."/>
            <person name="Roux S."/>
            <person name="Paez-Espino D."/>
            <person name="Jungbluth S."/>
            <person name="Walsh D.A."/>
            <person name="Denef V.J."/>
            <person name="McMahon K.D."/>
            <person name="Konstantinidis K.T."/>
            <person name="Eloe-Fadrosh E.A."/>
            <person name="Kyrpides N.C."/>
            <person name="Woyke T."/>
        </authorList>
    </citation>
    <scope>NUCLEOTIDE SEQUENCE</scope>
    <source>
        <strain evidence="3">GVMAG-M-3300027734-16</strain>
    </source>
</reference>
<evidence type="ECO:0000313" key="3">
    <source>
        <dbReference type="EMBL" id="QHU05319.1"/>
    </source>
</evidence>
<dbReference type="InterPro" id="IPR031654">
    <property type="entry name" value="Capsid_N"/>
</dbReference>
<proteinExistence type="predicted"/>
<sequence length="417" mass="47132">MGGGLLQLVAYGAQDAYISGNPQITFWKGLFKRHTNFAMEPFRINFSGQIAWGTKQTALVGRHADLLYSTYVEVCLPKSGFTWNNTNQALGFHLIRYAEIDVGGQVIDRLYGEYMFLWSRLSLPDGPRASLTTMLCDDQADGPVTLRHQQICTGEGRKAKMNVFYIPLPFFFTRNPGAALPLIALQYHEVKINVHWNDPEFITGNVNNTNVPSAIQAALYIDYIYLDTEERRRMAQASHEYLIEQTQYNEDKGIRGASNRIDLTFNHPVKELLWVVQQSFKTDCRKAIANGQPNLKQFDYSVDPVFDQWIQINGQDRLDKRYGSYFSAVQAFQHHSGVSPGKGAYSYSFAIRPEEHQPSGTCNFSRIDTATIVINMSGDYNVGPQEDDSGDWDVRVYATNYNVLRVMSGMGGLAYSN</sequence>
<organism evidence="3">
    <name type="scientific">viral metagenome</name>
    <dbReference type="NCBI Taxonomy" id="1070528"/>
    <lineage>
        <taxon>unclassified sequences</taxon>
        <taxon>metagenomes</taxon>
        <taxon>organismal metagenomes</taxon>
    </lineage>
</organism>
<dbReference type="GO" id="GO:0005198">
    <property type="term" value="F:structural molecule activity"/>
    <property type="evidence" value="ECO:0007669"/>
    <property type="project" value="InterPro"/>
</dbReference>
<feature type="domain" description="Major capsid protein C-terminal" evidence="1">
    <location>
        <begin position="230"/>
        <end position="412"/>
    </location>
</feature>
<evidence type="ECO:0000259" key="2">
    <source>
        <dbReference type="Pfam" id="PF16903"/>
    </source>
</evidence>
<evidence type="ECO:0000259" key="1">
    <source>
        <dbReference type="Pfam" id="PF04451"/>
    </source>
</evidence>
<dbReference type="EMBL" id="MN740411">
    <property type="protein sequence ID" value="QHU05319.1"/>
    <property type="molecule type" value="Genomic_DNA"/>
</dbReference>
<dbReference type="Pfam" id="PF16903">
    <property type="entry name" value="Capsid_N"/>
    <property type="match status" value="1"/>
</dbReference>
<dbReference type="Gene3D" id="2.70.9.20">
    <property type="entry name" value="Major capsid protein Vp54"/>
    <property type="match status" value="1"/>
</dbReference>
<dbReference type="InterPro" id="IPR007542">
    <property type="entry name" value="MCP_C"/>
</dbReference>
<dbReference type="InterPro" id="IPR038519">
    <property type="entry name" value="MCP_C_sf"/>
</dbReference>
<dbReference type="SUPFAM" id="SSF49749">
    <property type="entry name" value="Group II dsDNA viruses VP"/>
    <property type="match status" value="2"/>
</dbReference>
<feature type="domain" description="Major capsid protein N-terminal" evidence="2">
    <location>
        <begin position="25"/>
        <end position="227"/>
    </location>
</feature>
<dbReference type="AlphaFoldDB" id="A0A6C0JIB8"/>
<dbReference type="Pfam" id="PF04451">
    <property type="entry name" value="Capsid_NCLDV"/>
    <property type="match status" value="1"/>
</dbReference>
<evidence type="ECO:0008006" key="4">
    <source>
        <dbReference type="Google" id="ProtNLM"/>
    </source>
</evidence>
<dbReference type="InterPro" id="IPR016112">
    <property type="entry name" value="VP_dsDNA_II"/>
</dbReference>